<reference evidence="2 3" key="1">
    <citation type="submission" date="2020-05" db="EMBL/GenBank/DDBJ databases">
        <authorList>
            <person name="Kim M.K."/>
        </authorList>
    </citation>
    <scope>NUCLEOTIDE SEQUENCE [LARGE SCALE GENOMIC DNA]</scope>
    <source>
        <strain evidence="2 3">BT25</strain>
    </source>
</reference>
<feature type="chain" id="PRO_5032675007" description="DUF4185 domain-containing protein" evidence="1">
    <location>
        <begin position="23"/>
        <end position="405"/>
    </location>
</feature>
<feature type="signal peptide" evidence="1">
    <location>
        <begin position="1"/>
        <end position="22"/>
    </location>
</feature>
<keyword evidence="3" id="KW-1185">Reference proteome</keyword>
<evidence type="ECO:0000313" key="2">
    <source>
        <dbReference type="EMBL" id="NTS33474.1"/>
    </source>
</evidence>
<organism evidence="2 3">
    <name type="scientific">Phyllobacterium pellucidum</name>
    <dbReference type="NCBI Taxonomy" id="2740464"/>
    <lineage>
        <taxon>Bacteria</taxon>
        <taxon>Pseudomonadati</taxon>
        <taxon>Pseudomonadota</taxon>
        <taxon>Alphaproteobacteria</taxon>
        <taxon>Hyphomicrobiales</taxon>
        <taxon>Phyllobacteriaceae</taxon>
        <taxon>Phyllobacterium</taxon>
    </lineage>
</organism>
<proteinExistence type="predicted"/>
<keyword evidence="1" id="KW-0732">Signal</keyword>
<protein>
    <recommendedName>
        <fullName evidence="4">DUF4185 domain-containing protein</fullName>
    </recommendedName>
</protein>
<dbReference type="Proteomes" id="UP000550508">
    <property type="component" value="Unassembled WGS sequence"/>
</dbReference>
<accession>A0A849VXE2</accession>
<evidence type="ECO:0008006" key="4">
    <source>
        <dbReference type="Google" id="ProtNLM"/>
    </source>
</evidence>
<dbReference type="EMBL" id="JABUMX010000006">
    <property type="protein sequence ID" value="NTS33474.1"/>
    <property type="molecule type" value="Genomic_DNA"/>
</dbReference>
<dbReference type="AlphaFoldDB" id="A0A849VXE2"/>
<evidence type="ECO:0000313" key="3">
    <source>
        <dbReference type="Proteomes" id="UP000550508"/>
    </source>
</evidence>
<dbReference type="RefSeq" id="WP_113280369.1">
    <property type="nucleotide sequence ID" value="NZ_JABUMX010000006.1"/>
</dbReference>
<comment type="caution">
    <text evidence="2">The sequence shown here is derived from an EMBL/GenBank/DDBJ whole genome shotgun (WGS) entry which is preliminary data.</text>
</comment>
<name>A0A849VXE2_9HYPH</name>
<evidence type="ECO:0000256" key="1">
    <source>
        <dbReference type="SAM" id="SignalP"/>
    </source>
</evidence>
<sequence length="405" mass="44016">MRNCFAIAAAALVLAVAGPALGQETPSATLGVSGPEEMVFDWAKQACVKSHVPDAPARAFRDSEGKVHLIASHNDNRRFSGPDLNHLQPECAVIYQAKKSNVLGQYDDMGWISGVWTGDGKTVYALAHMELRGNRAPGLCSNKSYSSCLLNTVTALVSRDGGKNFAPETGSGAGPMVANLPYPFPNDRKARVGYANPTNIIQRDGWYYAMVFADGYRDQKRGNCVLRTRDLGDPSSWRAWDGKEFSVQFIDPFRQQTANAKDHVCAPVSTNKIGRMIGSISEHRGSGEVIAVFGDRRTEDGKTASGIYASTSRDLVNWSEPRLIFEAPLLWEKSCGADGRVFYPALLDPNANAPSFQDTGDNAFIYFTRYRLTGCKVTWDRDLVRVPVTISMGGTAKGQGGGTAQ</sequence>
<gene>
    <name evidence="2" type="ORF">HQ945_19645</name>
</gene>